<keyword evidence="2" id="KW-1185">Reference proteome</keyword>
<organism evidence="1 2">
    <name type="scientific">Datura stramonium</name>
    <name type="common">Jimsonweed</name>
    <name type="synonym">Common thornapple</name>
    <dbReference type="NCBI Taxonomy" id="4076"/>
    <lineage>
        <taxon>Eukaryota</taxon>
        <taxon>Viridiplantae</taxon>
        <taxon>Streptophyta</taxon>
        <taxon>Embryophyta</taxon>
        <taxon>Tracheophyta</taxon>
        <taxon>Spermatophyta</taxon>
        <taxon>Magnoliopsida</taxon>
        <taxon>eudicotyledons</taxon>
        <taxon>Gunneridae</taxon>
        <taxon>Pentapetalae</taxon>
        <taxon>asterids</taxon>
        <taxon>lamiids</taxon>
        <taxon>Solanales</taxon>
        <taxon>Solanaceae</taxon>
        <taxon>Solanoideae</taxon>
        <taxon>Datureae</taxon>
        <taxon>Datura</taxon>
    </lineage>
</organism>
<proteinExistence type="predicted"/>
<gene>
    <name evidence="1" type="ORF">HAX54_041004</name>
</gene>
<dbReference type="EMBL" id="JACEIK010005864">
    <property type="protein sequence ID" value="MCE0482330.1"/>
    <property type="molecule type" value="Genomic_DNA"/>
</dbReference>
<sequence length="333" mass="35390">MKPSQFPNKNPWPPQQQRVIYHVDDSNSTLSERGGTAGQIYGYSLSPAVFHGTVAGLIHENAVGSLAGPVGGVVAMDGAGAGKSVKEGSCVGIHGGTLVDHTPGQIGSHTGQLYGPRGDAAVHDRLASHTYAYRPSSYLEGSGSTGLPNTIRGDAYWPTPYMESSKGLRNNISGDANQPPPYMEASGGLPNTIAGEAYRPPPYSEGSTGLPNTIPAPYQFADTVPATELYQSSGSLAVCCPCSSFILLVLEEIFLHWAVQLVTLVPWKIQVQVKFDFIKVSPYVRVFLCSPAVATHTIFLLLLKSKSCLVINALFLFPSGYRGNSACVSLFTL</sequence>
<dbReference type="Proteomes" id="UP000823775">
    <property type="component" value="Unassembled WGS sequence"/>
</dbReference>
<evidence type="ECO:0000313" key="2">
    <source>
        <dbReference type="Proteomes" id="UP000823775"/>
    </source>
</evidence>
<protein>
    <submittedName>
        <fullName evidence="1">Uncharacterized protein</fullName>
    </submittedName>
</protein>
<name>A0ABS8VS51_DATST</name>
<comment type="caution">
    <text evidence="1">The sequence shown here is derived from an EMBL/GenBank/DDBJ whole genome shotgun (WGS) entry which is preliminary data.</text>
</comment>
<accession>A0ABS8VS51</accession>
<evidence type="ECO:0000313" key="1">
    <source>
        <dbReference type="EMBL" id="MCE0482330.1"/>
    </source>
</evidence>
<reference evidence="1 2" key="1">
    <citation type="journal article" date="2021" name="BMC Genomics">
        <title>Datura genome reveals duplications of psychoactive alkaloid biosynthetic genes and high mutation rate following tissue culture.</title>
        <authorList>
            <person name="Rajewski A."/>
            <person name="Carter-House D."/>
            <person name="Stajich J."/>
            <person name="Litt A."/>
        </authorList>
    </citation>
    <scope>NUCLEOTIDE SEQUENCE [LARGE SCALE GENOMIC DNA]</scope>
    <source>
        <strain evidence="1">AR-01</strain>
    </source>
</reference>